<feature type="compositionally biased region" description="Acidic residues" evidence="6">
    <location>
        <begin position="191"/>
        <end position="205"/>
    </location>
</feature>
<dbReference type="InterPro" id="IPR001021">
    <property type="entry name" value="Ribosomal_bL25_long"/>
</dbReference>
<evidence type="ECO:0000313" key="9">
    <source>
        <dbReference type="EMBL" id="MUG45383.1"/>
    </source>
</evidence>
<keyword evidence="1 5" id="KW-0699">rRNA-binding</keyword>
<evidence type="ECO:0000256" key="1">
    <source>
        <dbReference type="ARBA" id="ARBA00022730"/>
    </source>
</evidence>
<evidence type="ECO:0000256" key="5">
    <source>
        <dbReference type="HAMAP-Rule" id="MF_01334"/>
    </source>
</evidence>
<dbReference type="OrthoDB" id="9790002at2"/>
<evidence type="ECO:0000256" key="2">
    <source>
        <dbReference type="ARBA" id="ARBA00022884"/>
    </source>
</evidence>
<feature type="domain" description="Large ribosomal subunit protein bL25 beta" evidence="8">
    <location>
        <begin position="105"/>
        <end position="187"/>
    </location>
</feature>
<feature type="region of interest" description="Disordered" evidence="6">
    <location>
        <begin position="191"/>
        <end position="213"/>
    </location>
</feature>
<name>A0A7X2Z1M0_9BACL</name>
<dbReference type="GO" id="GO:0003735">
    <property type="term" value="F:structural constituent of ribosome"/>
    <property type="evidence" value="ECO:0007669"/>
    <property type="project" value="InterPro"/>
</dbReference>
<proteinExistence type="inferred from homology"/>
<keyword evidence="2 5" id="KW-0694">RNA-binding</keyword>
<dbReference type="SUPFAM" id="SSF50715">
    <property type="entry name" value="Ribosomal protein L25-like"/>
    <property type="match status" value="1"/>
</dbReference>
<comment type="function">
    <text evidence="5">This is one of the proteins that binds to the 5S RNA in the ribosome where it forms part of the central protuberance.</text>
</comment>
<dbReference type="InterPro" id="IPR020056">
    <property type="entry name" value="Rbsml_bL25/Gln-tRNA_synth_N"/>
</dbReference>
<dbReference type="Gene3D" id="2.170.120.20">
    <property type="entry name" value="Ribosomal protein L25, beta domain"/>
    <property type="match status" value="1"/>
</dbReference>
<evidence type="ECO:0000259" key="7">
    <source>
        <dbReference type="Pfam" id="PF01386"/>
    </source>
</evidence>
<keyword evidence="3 5" id="KW-0689">Ribosomal protein</keyword>
<sequence length="213" mass="22684">MTASTNQRTQYLDVSKRTEFTRSSLHRLRKNGGIPASVYGGGTEAQSIYVDEKQLARVARTGRTEFFELRIDGAQGIPVLIKDVQQRGGKVLHVDFQKVSKNKPIRVKVPLIYNGTAEGTKVGGILQIQATELEIEGLPDDLPSGLEVDVSPLGTGDKLVAAGVQLPEGISLIALEDELLASVVLPRVAEPEAEAEGDAGAEPEAAEGGGEKE</sequence>
<dbReference type="RefSeq" id="WP_155610717.1">
    <property type="nucleotide sequence ID" value="NZ_WNZW01000002.1"/>
</dbReference>
<evidence type="ECO:0000256" key="4">
    <source>
        <dbReference type="ARBA" id="ARBA00023274"/>
    </source>
</evidence>
<dbReference type="GO" id="GO:0022625">
    <property type="term" value="C:cytosolic large ribosomal subunit"/>
    <property type="evidence" value="ECO:0007669"/>
    <property type="project" value="TreeGrafter"/>
</dbReference>
<dbReference type="PANTHER" id="PTHR33284:SF1">
    <property type="entry name" value="RIBOSOMAL PROTEIN L25_GLN-TRNA SYNTHETASE, ANTI-CODON-BINDING DOMAIN-CONTAINING PROTEIN"/>
    <property type="match status" value="1"/>
</dbReference>
<dbReference type="Pfam" id="PF01386">
    <property type="entry name" value="Ribosomal_L25p"/>
    <property type="match status" value="1"/>
</dbReference>
<dbReference type="InterPro" id="IPR029751">
    <property type="entry name" value="Ribosomal_L25_dom"/>
</dbReference>
<dbReference type="CDD" id="cd00495">
    <property type="entry name" value="Ribosomal_L25_TL5_CTC"/>
    <property type="match status" value="1"/>
</dbReference>
<evidence type="ECO:0000313" key="10">
    <source>
        <dbReference type="Proteomes" id="UP000447876"/>
    </source>
</evidence>
<dbReference type="Proteomes" id="UP000447876">
    <property type="component" value="Unassembled WGS sequence"/>
</dbReference>
<dbReference type="HAMAP" id="MF_01334">
    <property type="entry name" value="Ribosomal_bL25_CTC"/>
    <property type="match status" value="1"/>
</dbReference>
<comment type="similarity">
    <text evidence="5">Belongs to the bacterial ribosomal protein bL25 family. CTC subfamily.</text>
</comment>
<dbReference type="InterPro" id="IPR020057">
    <property type="entry name" value="Ribosomal_bL25_b-dom"/>
</dbReference>
<dbReference type="InterPro" id="IPR020930">
    <property type="entry name" value="Ribosomal_uL5_bac-type"/>
</dbReference>
<gene>
    <name evidence="5" type="primary">rplY</name>
    <name evidence="5" type="synonym">ctc</name>
    <name evidence="9" type="ORF">GNP95_10270</name>
</gene>
<accession>A0A7X2Z1M0</accession>
<evidence type="ECO:0000256" key="6">
    <source>
        <dbReference type="SAM" id="MobiDB-lite"/>
    </source>
</evidence>
<dbReference type="PANTHER" id="PTHR33284">
    <property type="entry name" value="RIBOSOMAL PROTEIN L25/GLN-TRNA SYNTHETASE, ANTI-CODON-BINDING DOMAIN-CONTAINING PROTEIN"/>
    <property type="match status" value="1"/>
</dbReference>
<evidence type="ECO:0000256" key="3">
    <source>
        <dbReference type="ARBA" id="ARBA00022980"/>
    </source>
</evidence>
<reference evidence="9 10" key="1">
    <citation type="submission" date="2019-11" db="EMBL/GenBank/DDBJ databases">
        <title>Draft genome sequences of five Paenibacillus species of dairy origin.</title>
        <authorList>
            <person name="Olajide A.M."/>
            <person name="Chen S."/>
            <person name="Lapointe G."/>
        </authorList>
    </citation>
    <scope>NUCLEOTIDE SEQUENCE [LARGE SCALE GENOMIC DNA]</scope>
    <source>
        <strain evidence="9 10">12CR55</strain>
    </source>
</reference>
<comment type="subunit">
    <text evidence="5">Part of the 50S ribosomal subunit; part of the 5S rRNA/L5/L18/L25 subcomplex. Contacts the 5S rRNA. Binds to the 5S rRNA independently of L5 and L18.</text>
</comment>
<evidence type="ECO:0000259" key="8">
    <source>
        <dbReference type="Pfam" id="PF14693"/>
    </source>
</evidence>
<dbReference type="AlphaFoldDB" id="A0A7X2Z1M0"/>
<dbReference type="GO" id="GO:0006412">
    <property type="term" value="P:translation"/>
    <property type="evidence" value="ECO:0007669"/>
    <property type="project" value="UniProtKB-UniRule"/>
</dbReference>
<protein>
    <recommendedName>
        <fullName evidence="5">Large ribosomal subunit protein bL25</fullName>
    </recommendedName>
    <alternativeName>
        <fullName evidence="5">General stress protein CTC</fullName>
    </alternativeName>
</protein>
<dbReference type="GO" id="GO:0008097">
    <property type="term" value="F:5S rRNA binding"/>
    <property type="evidence" value="ECO:0007669"/>
    <property type="project" value="InterPro"/>
</dbReference>
<dbReference type="InterPro" id="IPR037121">
    <property type="entry name" value="Ribosomal_bL25_C"/>
</dbReference>
<feature type="domain" description="Large ribosomal subunit protein bL25 L25" evidence="7">
    <location>
        <begin position="12"/>
        <end position="96"/>
    </location>
</feature>
<dbReference type="Pfam" id="PF14693">
    <property type="entry name" value="Ribosomal_TL5_C"/>
    <property type="match status" value="1"/>
</dbReference>
<dbReference type="NCBIfam" id="TIGR00731">
    <property type="entry name" value="bL25_bact_ctc"/>
    <property type="match status" value="1"/>
</dbReference>
<dbReference type="InterPro" id="IPR011035">
    <property type="entry name" value="Ribosomal_bL25/Gln-tRNA_synth"/>
</dbReference>
<dbReference type="Gene3D" id="2.40.240.10">
    <property type="entry name" value="Ribosomal Protein L25, Chain P"/>
    <property type="match status" value="1"/>
</dbReference>
<dbReference type="EMBL" id="WNZW01000002">
    <property type="protein sequence ID" value="MUG45383.1"/>
    <property type="molecule type" value="Genomic_DNA"/>
</dbReference>
<comment type="caution">
    <text evidence="9">The sequence shown here is derived from an EMBL/GenBank/DDBJ whole genome shotgun (WGS) entry which is preliminary data.</text>
</comment>
<organism evidence="9 10">
    <name type="scientific">Paenibacillus woosongensis</name>
    <dbReference type="NCBI Taxonomy" id="307580"/>
    <lineage>
        <taxon>Bacteria</taxon>
        <taxon>Bacillati</taxon>
        <taxon>Bacillota</taxon>
        <taxon>Bacilli</taxon>
        <taxon>Bacillales</taxon>
        <taxon>Paenibacillaceae</taxon>
        <taxon>Paenibacillus</taxon>
    </lineage>
</organism>
<keyword evidence="4 5" id="KW-0687">Ribonucleoprotein</keyword>